<keyword evidence="2" id="KW-1185">Reference proteome</keyword>
<accession>A0A128A0Y3</accession>
<name>A0A128A0Y3_9ARCH</name>
<evidence type="ECO:0000313" key="2">
    <source>
        <dbReference type="Proteomes" id="UP000196239"/>
    </source>
</evidence>
<organism evidence="1 2">
    <name type="scientific">Nitrosotalea devaniterrae</name>
    <dbReference type="NCBI Taxonomy" id="1078905"/>
    <lineage>
        <taxon>Archaea</taxon>
        <taxon>Nitrososphaerota</taxon>
        <taxon>Nitrososphaeria</taxon>
        <taxon>Nitrosotaleales</taxon>
        <taxon>Nitrosotaleaceae</taxon>
        <taxon>Nitrosotalea</taxon>
    </lineage>
</organism>
<evidence type="ECO:0000313" key="1">
    <source>
        <dbReference type="EMBL" id="CUR51013.1"/>
    </source>
</evidence>
<dbReference type="Proteomes" id="UP000196239">
    <property type="component" value="Chromosome 1"/>
</dbReference>
<sequence length="116" mass="13406">MKEIELKLENLTFKPHEIIKGKIQVNYSGRYDGVVVNAQILGSNQLIVYRSYNGKTISQNLSRLFINKNDMQQNSVEFTASIEFEPKETHEIKFRASVIQEHKEIESDIVFGKLMS</sequence>
<dbReference type="KEGG" id="ndv:NDEV_0248"/>
<dbReference type="AlphaFoldDB" id="A0A128A0Y3"/>
<reference evidence="2" key="1">
    <citation type="submission" date="2015-10" db="EMBL/GenBank/DDBJ databases">
        <authorList>
            <person name="Lehtovirta-Morley L.E."/>
            <person name="Vieille C."/>
        </authorList>
    </citation>
    <scope>NUCLEOTIDE SEQUENCE [LARGE SCALE GENOMIC DNA]</scope>
</reference>
<proteinExistence type="predicted"/>
<dbReference type="EMBL" id="LN890280">
    <property type="protein sequence ID" value="CUR51013.1"/>
    <property type="molecule type" value="Genomic_DNA"/>
</dbReference>
<protein>
    <submittedName>
        <fullName evidence="1">Uncharacterized protein</fullName>
    </submittedName>
</protein>
<gene>
    <name evidence="1" type="ORF">NDEV_0248</name>
</gene>